<keyword evidence="1" id="KW-0812">Transmembrane</keyword>
<reference evidence="3" key="1">
    <citation type="submission" date="2017-09" db="EMBL/GenBank/DDBJ databases">
        <title>Depth-based differentiation of microbial function through sediment-hosted aquifers and enrichment of novel symbionts in the deep terrestrial subsurface.</title>
        <authorList>
            <person name="Probst A.J."/>
            <person name="Ladd B."/>
            <person name="Jarett J.K."/>
            <person name="Geller-Mcgrath D.E."/>
            <person name="Sieber C.M.K."/>
            <person name="Emerson J.B."/>
            <person name="Anantharaman K."/>
            <person name="Thomas B.C."/>
            <person name="Malmstrom R."/>
            <person name="Stieglmeier M."/>
            <person name="Klingl A."/>
            <person name="Woyke T."/>
            <person name="Ryan C.M."/>
            <person name="Banfield J.F."/>
        </authorList>
    </citation>
    <scope>NUCLEOTIDE SEQUENCE [LARGE SCALE GENOMIC DNA]</scope>
</reference>
<dbReference type="AlphaFoldDB" id="A0A2M7IPR3"/>
<proteinExistence type="predicted"/>
<name>A0A2M7IPR3_9BACT</name>
<evidence type="ECO:0000313" key="3">
    <source>
        <dbReference type="Proteomes" id="UP000230837"/>
    </source>
</evidence>
<dbReference type="Proteomes" id="UP000230837">
    <property type="component" value="Unassembled WGS sequence"/>
</dbReference>
<gene>
    <name evidence="2" type="ORF">COZ82_00555</name>
</gene>
<evidence type="ECO:0008006" key="4">
    <source>
        <dbReference type="Google" id="ProtNLM"/>
    </source>
</evidence>
<evidence type="ECO:0000256" key="1">
    <source>
        <dbReference type="SAM" id="Phobius"/>
    </source>
</evidence>
<organism evidence="2 3">
    <name type="scientific">Candidatus Kaiserbacteria bacterium CG_4_8_14_3_um_filter_38_9</name>
    <dbReference type="NCBI Taxonomy" id="1974599"/>
    <lineage>
        <taxon>Bacteria</taxon>
        <taxon>Candidatus Kaiseribacteriota</taxon>
    </lineage>
</organism>
<comment type="caution">
    <text evidence="2">The sequence shown here is derived from an EMBL/GenBank/DDBJ whole genome shotgun (WGS) entry which is preliminary data.</text>
</comment>
<accession>A0A2M7IPR3</accession>
<keyword evidence="1" id="KW-0472">Membrane</keyword>
<keyword evidence="1" id="KW-1133">Transmembrane helix</keyword>
<protein>
    <recommendedName>
        <fullName evidence="4">PEGA domain-containing protein</fullName>
    </recommendedName>
</protein>
<evidence type="ECO:0000313" key="2">
    <source>
        <dbReference type="EMBL" id="PIW97255.1"/>
    </source>
</evidence>
<feature type="transmembrane region" description="Helical" evidence="1">
    <location>
        <begin position="24"/>
        <end position="44"/>
    </location>
</feature>
<dbReference type="EMBL" id="PFHR01000033">
    <property type="protein sequence ID" value="PIW97255.1"/>
    <property type="molecule type" value="Genomic_DNA"/>
</dbReference>
<sequence>MTKNFSTKMNKPTVNPLSRGQRRFVFLGLVFIFLLTVPMFVFYATGYRYDFFSPTGGLTTTGGLYISILSENGELFLDEKPVQDVRIFRKASYIQNITPGVHRIHVQEEGMQTWVKELPIYPYMVTEAEAFLFPKRPQVRLITEYQTATGSPIYLGMSSSTKILPFASTSLPILITKNRATSTLTLNSEYSFILALFNEQTKSTSTLLKRMTDEISSAFVFSNPQTKVSASSSTELATTTRLYRDIKLYEKGGEIYAKYVGAEQDIPYYFCVPQSSLASTTELYGAQVMKGVVQAMEESALLGTTETTNKSRICRSEIKIDTKGHKVIYFDFFPDNGDLVLLQLDNGIFVVEIDDRSWQNSQQLYPASAEKIIVNNGIIYVKDHGIYFELLTKLLVF</sequence>